<feature type="compositionally biased region" description="Basic and acidic residues" evidence="1">
    <location>
        <begin position="57"/>
        <end position="75"/>
    </location>
</feature>
<dbReference type="InterPro" id="IPR033249">
    <property type="entry name" value="CLE_plant"/>
</dbReference>
<feature type="signal peptide" evidence="2">
    <location>
        <begin position="1"/>
        <end position="25"/>
    </location>
</feature>
<dbReference type="GO" id="GO:0048731">
    <property type="term" value="P:system development"/>
    <property type="evidence" value="ECO:0007669"/>
    <property type="project" value="InterPro"/>
</dbReference>
<name>A0AAV1RCS4_9ROSI</name>
<feature type="chain" id="PRO_5043707420" evidence="2">
    <location>
        <begin position="26"/>
        <end position="138"/>
    </location>
</feature>
<proteinExistence type="predicted"/>
<comment type="caution">
    <text evidence="3">The sequence shown here is derived from an EMBL/GenBank/DDBJ whole genome shotgun (WGS) entry which is preliminary data.</text>
</comment>
<evidence type="ECO:0000313" key="3">
    <source>
        <dbReference type="EMBL" id="CAK7330679.1"/>
    </source>
</evidence>
<dbReference type="Proteomes" id="UP001314170">
    <property type="component" value="Unassembled WGS sequence"/>
</dbReference>
<dbReference type="EMBL" id="CAWUPB010000913">
    <property type="protein sequence ID" value="CAK7330679.1"/>
    <property type="molecule type" value="Genomic_DNA"/>
</dbReference>
<keyword evidence="4" id="KW-1185">Reference proteome</keyword>
<reference evidence="3 4" key="1">
    <citation type="submission" date="2024-01" db="EMBL/GenBank/DDBJ databases">
        <authorList>
            <person name="Waweru B."/>
        </authorList>
    </citation>
    <scope>NUCLEOTIDE SEQUENCE [LARGE SCALE GENOMIC DNA]</scope>
</reference>
<dbReference type="PANTHER" id="PTHR34545">
    <property type="entry name" value="CLAVATA3/ESR (CLE)-RELATED PROTEIN 22"/>
    <property type="match status" value="1"/>
</dbReference>
<dbReference type="AlphaFoldDB" id="A0AAV1RCS4"/>
<evidence type="ECO:0000256" key="2">
    <source>
        <dbReference type="SAM" id="SignalP"/>
    </source>
</evidence>
<protein>
    <submittedName>
        <fullName evidence="3">Uncharacterized protein</fullName>
    </submittedName>
</protein>
<feature type="region of interest" description="Disordered" evidence="1">
    <location>
        <begin position="37"/>
        <end position="92"/>
    </location>
</feature>
<keyword evidence="2" id="KW-0732">Signal</keyword>
<organism evidence="3 4">
    <name type="scientific">Dovyalis caffra</name>
    <dbReference type="NCBI Taxonomy" id="77055"/>
    <lineage>
        <taxon>Eukaryota</taxon>
        <taxon>Viridiplantae</taxon>
        <taxon>Streptophyta</taxon>
        <taxon>Embryophyta</taxon>
        <taxon>Tracheophyta</taxon>
        <taxon>Spermatophyta</taxon>
        <taxon>Magnoliopsida</taxon>
        <taxon>eudicotyledons</taxon>
        <taxon>Gunneridae</taxon>
        <taxon>Pentapetalae</taxon>
        <taxon>rosids</taxon>
        <taxon>fabids</taxon>
        <taxon>Malpighiales</taxon>
        <taxon>Salicaceae</taxon>
        <taxon>Flacourtieae</taxon>
        <taxon>Dovyalis</taxon>
    </lineage>
</organism>
<evidence type="ECO:0000256" key="1">
    <source>
        <dbReference type="SAM" id="MobiDB-lite"/>
    </source>
</evidence>
<sequence length="138" mass="15294">MMGLRKELACLAIMFLILLLLETSSFPDRSARYGSFKTTGSTSQLTGPVQSHGGGLRGDKDEEGRDATFGDEKRKIYTGPNPLHNSSTEPTDVWYGSRPCPWRLQTSVPASSSFAKLNMSRMLDPCHDLHSRGLFLAW</sequence>
<evidence type="ECO:0000313" key="4">
    <source>
        <dbReference type="Proteomes" id="UP001314170"/>
    </source>
</evidence>
<gene>
    <name evidence="3" type="ORF">DCAF_LOCUS8080</name>
</gene>
<feature type="compositionally biased region" description="Polar residues" evidence="1">
    <location>
        <begin position="37"/>
        <end position="49"/>
    </location>
</feature>
<dbReference type="PANTHER" id="PTHR34545:SF1">
    <property type="entry name" value="CLAVATA3_ESR (CLE)-RELATED PROTEIN 22"/>
    <property type="match status" value="1"/>
</dbReference>
<accession>A0AAV1RCS4</accession>